<dbReference type="EMBL" id="AJTX02000010">
    <property type="protein sequence ID" value="KKI98042.1"/>
    <property type="molecule type" value="Genomic_DNA"/>
</dbReference>
<dbReference type="eggNOG" id="COG0799">
    <property type="taxonomic scope" value="Bacteria"/>
</dbReference>
<evidence type="ECO:0000313" key="3">
    <source>
        <dbReference type="EMBL" id="KKI98042.1"/>
    </source>
</evidence>
<comment type="subunit">
    <text evidence="2">Interacts with ribosomal protein uL14 (rplN).</text>
</comment>
<evidence type="ECO:0000256" key="1">
    <source>
        <dbReference type="ARBA" id="ARBA00010574"/>
    </source>
</evidence>
<organism evidence="3 4">
    <name type="scientific">Prochlorothrix hollandica PCC 9006 = CALU 1027</name>
    <dbReference type="NCBI Taxonomy" id="317619"/>
    <lineage>
        <taxon>Bacteria</taxon>
        <taxon>Bacillati</taxon>
        <taxon>Cyanobacteriota</taxon>
        <taxon>Cyanophyceae</taxon>
        <taxon>Prochlorotrichales</taxon>
        <taxon>Prochlorotrichaceae</taxon>
        <taxon>Prochlorothrix</taxon>
    </lineage>
</organism>
<gene>
    <name evidence="2" type="primary">rsfS</name>
    <name evidence="3" type="ORF">PROH_20080</name>
</gene>
<evidence type="ECO:0000313" key="4">
    <source>
        <dbReference type="Proteomes" id="UP000034681"/>
    </source>
</evidence>
<dbReference type="PANTHER" id="PTHR21043:SF0">
    <property type="entry name" value="MITOCHONDRIAL ASSEMBLY OF RIBOSOMAL LARGE SUBUNIT PROTEIN 1"/>
    <property type="match status" value="1"/>
</dbReference>
<dbReference type="GO" id="GO:0017148">
    <property type="term" value="P:negative regulation of translation"/>
    <property type="evidence" value="ECO:0007669"/>
    <property type="project" value="UniProtKB-UniRule"/>
</dbReference>
<dbReference type="GO" id="GO:0005737">
    <property type="term" value="C:cytoplasm"/>
    <property type="evidence" value="ECO:0007669"/>
    <property type="project" value="UniProtKB-SubCell"/>
</dbReference>
<comment type="caution">
    <text evidence="3">The sequence shown here is derived from an EMBL/GenBank/DDBJ whole genome shotgun (WGS) entry which is preliminary data.</text>
</comment>
<dbReference type="SUPFAM" id="SSF81301">
    <property type="entry name" value="Nucleotidyltransferase"/>
    <property type="match status" value="1"/>
</dbReference>
<name>A0A0M2PSA4_PROHO</name>
<dbReference type="OrthoDB" id="9793681at2"/>
<dbReference type="GO" id="GO:0042256">
    <property type="term" value="P:cytosolic ribosome assembly"/>
    <property type="evidence" value="ECO:0007669"/>
    <property type="project" value="UniProtKB-UniRule"/>
</dbReference>
<dbReference type="Pfam" id="PF02410">
    <property type="entry name" value="RsfS"/>
    <property type="match status" value="1"/>
</dbReference>
<keyword evidence="2" id="KW-0963">Cytoplasm</keyword>
<dbReference type="STRING" id="317619.GCA_000332315_02894"/>
<dbReference type="GO" id="GO:0043023">
    <property type="term" value="F:ribosomal large subunit binding"/>
    <property type="evidence" value="ECO:0007669"/>
    <property type="project" value="TreeGrafter"/>
</dbReference>
<comment type="similarity">
    <text evidence="1 2">Belongs to the Iojap/RsfS family.</text>
</comment>
<sequence length="156" mass="16979">MTESPPVVPLISPNTMEPSQPLADATLALAAAEAADDRKGADIVILRVTEVSYLADYFLLVTGFSPVQVKAIARSIEAKLSVDHHRHPKRMEGQQEGRWVLQDYGDLIVHIFMPQEREFYNLEAFWGHADQVPFIPSAPALSSDAAPAAGVAADLC</sequence>
<keyword evidence="2" id="KW-0810">Translation regulation</keyword>
<dbReference type="AlphaFoldDB" id="A0A0M2PSA4"/>
<dbReference type="NCBIfam" id="TIGR00090">
    <property type="entry name" value="rsfS_iojap_ybeB"/>
    <property type="match status" value="1"/>
</dbReference>
<proteinExistence type="inferred from homology"/>
<comment type="function">
    <text evidence="2">Functions as a ribosomal silencing factor. Interacts with ribosomal protein uL14 (rplN), blocking formation of intersubunit bridge B8. Prevents association of the 30S and 50S ribosomal subunits and the formation of functional ribosomes, thus repressing translation.</text>
</comment>
<protein>
    <recommendedName>
        <fullName evidence="2">Ribosomal silencing factor RsfS</fullName>
    </recommendedName>
</protein>
<dbReference type="InterPro" id="IPR004394">
    <property type="entry name" value="Iojap/RsfS/C7orf30"/>
</dbReference>
<keyword evidence="2" id="KW-0678">Repressor</keyword>
<accession>A0A0M2PSA4</accession>
<dbReference type="RefSeq" id="WP_017713175.1">
    <property type="nucleotide sequence ID" value="NZ_KB235939.1"/>
</dbReference>
<dbReference type="GO" id="GO:0090071">
    <property type="term" value="P:negative regulation of ribosome biogenesis"/>
    <property type="evidence" value="ECO:0007669"/>
    <property type="project" value="UniProtKB-UniRule"/>
</dbReference>
<dbReference type="PANTHER" id="PTHR21043">
    <property type="entry name" value="IOJAP SUPERFAMILY ORTHOLOG"/>
    <property type="match status" value="1"/>
</dbReference>
<evidence type="ECO:0000256" key="2">
    <source>
        <dbReference type="HAMAP-Rule" id="MF_01477"/>
    </source>
</evidence>
<dbReference type="HAMAP" id="MF_01477">
    <property type="entry name" value="Iojap_RsfS"/>
    <property type="match status" value="1"/>
</dbReference>
<keyword evidence="4" id="KW-1185">Reference proteome</keyword>
<comment type="subcellular location">
    <subcellularLocation>
        <location evidence="2">Cytoplasm</location>
    </subcellularLocation>
</comment>
<dbReference type="InterPro" id="IPR043519">
    <property type="entry name" value="NT_sf"/>
</dbReference>
<reference evidence="3" key="1">
    <citation type="submission" date="2012-04" db="EMBL/GenBank/DDBJ databases">
        <authorList>
            <person name="Borisov I.G."/>
            <person name="Ivanikova N.V."/>
            <person name="Pinevich A.V."/>
        </authorList>
    </citation>
    <scope>NUCLEOTIDE SEQUENCE [LARGE SCALE GENOMIC DNA]</scope>
    <source>
        <strain evidence="3">CALU 1027</strain>
    </source>
</reference>
<dbReference type="Gene3D" id="3.30.460.10">
    <property type="entry name" value="Beta Polymerase, domain 2"/>
    <property type="match status" value="1"/>
</dbReference>
<dbReference type="Proteomes" id="UP000034681">
    <property type="component" value="Unassembled WGS sequence"/>
</dbReference>